<name>A0A9X0I4U8_9ACTN</name>
<evidence type="ECO:0000313" key="3">
    <source>
        <dbReference type="Proteomes" id="UP000053246"/>
    </source>
</evidence>
<dbReference type="Proteomes" id="UP000053246">
    <property type="component" value="Unassembled WGS sequence"/>
</dbReference>
<feature type="domain" description="Knr4/Smi1-like" evidence="1">
    <location>
        <begin position="108"/>
        <end position="239"/>
    </location>
</feature>
<accession>A0A9X0I4U8</accession>
<dbReference type="Pfam" id="PF19944">
    <property type="entry name" value="DUF6406"/>
    <property type="match status" value="1"/>
</dbReference>
<comment type="caution">
    <text evidence="2">The sequence shown here is derived from an EMBL/GenBank/DDBJ whole genome shotgun (WGS) entry which is preliminary data.</text>
</comment>
<evidence type="ECO:0000259" key="1">
    <source>
        <dbReference type="Pfam" id="PF09346"/>
    </source>
</evidence>
<dbReference type="InterPro" id="IPR037883">
    <property type="entry name" value="Knr4/Smi1-like_sf"/>
</dbReference>
<dbReference type="AlphaFoldDB" id="A0A9X0I4U8"/>
<dbReference type="RefSeq" id="WP_013736409.1">
    <property type="nucleotide sequence ID" value="NZ_LMWI01000002.1"/>
</dbReference>
<dbReference type="SUPFAM" id="SSF160631">
    <property type="entry name" value="SMI1/KNR4-like"/>
    <property type="match status" value="1"/>
</dbReference>
<dbReference type="Gene3D" id="3.40.1580.10">
    <property type="entry name" value="SMI1/KNR4-like"/>
    <property type="match status" value="1"/>
</dbReference>
<protein>
    <recommendedName>
        <fullName evidence="1">Knr4/Smi1-like domain-containing protein</fullName>
    </recommendedName>
</protein>
<reference evidence="2 3" key="1">
    <citation type="submission" date="2015-10" db="EMBL/GenBank/DDBJ databases">
        <authorList>
            <person name="Ju K.-S."/>
            <person name="Doroghazi J.R."/>
            <person name="Metcalf W.W."/>
        </authorList>
    </citation>
    <scope>NUCLEOTIDE SEQUENCE [LARGE SCALE GENOMIC DNA]</scope>
    <source>
        <strain evidence="2 3">NRRL B-24793</strain>
    </source>
</reference>
<proteinExistence type="predicted"/>
<evidence type="ECO:0000313" key="2">
    <source>
        <dbReference type="EMBL" id="KUJ46792.1"/>
    </source>
</evidence>
<keyword evidence="3" id="KW-1185">Reference proteome</keyword>
<sequence length="271" mass="29804">MRSFTDVATIANNATAILGPARLGVRWVDVGPPVRAEIIVMPSSGEDSAHEVTLGETFPVGEETWRFADLVMSSLDEWEVTVRRVDGSEAPPIGRPWERARLSPYGQLDEAQLQAVEAALGQPLPPDYRDWLRRNNGAQPEVDHHVPGVTFTLMPERPLFGVHPQHPPTDLVPAQRVHRDPWFSPEWLVIARPSGGLLLVSTAQPYDSTVYFLPEQDMVGPISAARERKLRPVAGSMPDLVGRLAPLDVAHLPPAQLAPFGTDIDRDGGRH</sequence>
<dbReference type="InterPro" id="IPR018958">
    <property type="entry name" value="Knr4/Smi1-like_dom"/>
</dbReference>
<gene>
    <name evidence="2" type="ORF">ADL17_28440</name>
</gene>
<dbReference type="InterPro" id="IPR045642">
    <property type="entry name" value="DUF6406"/>
</dbReference>
<organism evidence="2 3">
    <name type="scientific">Micromonospora maris</name>
    <dbReference type="NCBI Taxonomy" id="1003110"/>
    <lineage>
        <taxon>Bacteria</taxon>
        <taxon>Bacillati</taxon>
        <taxon>Actinomycetota</taxon>
        <taxon>Actinomycetes</taxon>
        <taxon>Micromonosporales</taxon>
        <taxon>Micromonosporaceae</taxon>
        <taxon>Micromonospora</taxon>
    </lineage>
</organism>
<dbReference type="EMBL" id="LMWI01000002">
    <property type="protein sequence ID" value="KUJ46792.1"/>
    <property type="molecule type" value="Genomic_DNA"/>
</dbReference>
<dbReference type="Pfam" id="PF09346">
    <property type="entry name" value="SMI1_KNR4"/>
    <property type="match status" value="1"/>
</dbReference>